<sequence>MGVGSERSLRENLRSLSRGDVEGGPGKERQQARRQVDAWTLKVDNLGKILCALGVVTFFPGTIMAVLGYYVEGVWNGNMFLMILGPALLLIGFFLFFLGLHMWCADCFEPDDALPTPIRAEDTEEDIAVAQVKPGVLTNNNLRTGPPNTWFSRGGSKEDTEPIVINQYGYMSNNNELTSTPAQGQGV</sequence>
<dbReference type="Proteomes" id="UP000515135">
    <property type="component" value="Unplaced"/>
</dbReference>
<feature type="transmembrane region" description="Helical" evidence="1">
    <location>
        <begin position="77"/>
        <end position="100"/>
    </location>
</feature>
<dbReference type="AlphaFoldDB" id="A0A6P4XTA9"/>
<dbReference type="OrthoDB" id="10018953at2759"/>
<keyword evidence="1" id="KW-1133">Transmembrane helix</keyword>
<feature type="transmembrane region" description="Helical" evidence="1">
    <location>
        <begin position="49"/>
        <end position="71"/>
    </location>
</feature>
<evidence type="ECO:0000256" key="1">
    <source>
        <dbReference type="SAM" id="Phobius"/>
    </source>
</evidence>
<reference evidence="3" key="1">
    <citation type="submission" date="2025-08" db="UniProtKB">
        <authorList>
            <consortium name="RefSeq"/>
        </authorList>
    </citation>
    <scope>IDENTIFICATION</scope>
    <source>
        <tissue evidence="3">Gonad</tissue>
    </source>
</reference>
<keyword evidence="1" id="KW-0472">Membrane</keyword>
<dbReference type="RefSeq" id="XP_019613919.1">
    <property type="nucleotide sequence ID" value="XM_019758360.1"/>
</dbReference>
<name>A0A6P4XTA9_BRABE</name>
<protein>
    <submittedName>
        <fullName evidence="3">Uncharacterized protein LOC109461888</fullName>
    </submittedName>
</protein>
<organism evidence="2 3">
    <name type="scientific">Branchiostoma belcheri</name>
    <name type="common">Amphioxus</name>
    <dbReference type="NCBI Taxonomy" id="7741"/>
    <lineage>
        <taxon>Eukaryota</taxon>
        <taxon>Metazoa</taxon>
        <taxon>Chordata</taxon>
        <taxon>Cephalochordata</taxon>
        <taxon>Leptocardii</taxon>
        <taxon>Amphioxiformes</taxon>
        <taxon>Branchiostomatidae</taxon>
        <taxon>Branchiostoma</taxon>
    </lineage>
</organism>
<evidence type="ECO:0000313" key="3">
    <source>
        <dbReference type="RefSeq" id="XP_019613919.1"/>
    </source>
</evidence>
<evidence type="ECO:0000313" key="2">
    <source>
        <dbReference type="Proteomes" id="UP000515135"/>
    </source>
</evidence>
<keyword evidence="1" id="KW-0812">Transmembrane</keyword>
<proteinExistence type="predicted"/>
<keyword evidence="2" id="KW-1185">Reference proteome</keyword>
<gene>
    <name evidence="3" type="primary">LOC109461888</name>
</gene>
<dbReference type="KEGG" id="bbel:109461888"/>
<accession>A0A6P4XTA9</accession>
<dbReference type="GeneID" id="109461888"/>